<feature type="domain" description="Mechanosensitive ion channel MscS C-terminal" evidence="10">
    <location>
        <begin position="251"/>
        <end position="333"/>
    </location>
</feature>
<evidence type="ECO:0000256" key="8">
    <source>
        <dbReference type="SAM" id="Phobius"/>
    </source>
</evidence>
<dbReference type="Gene3D" id="3.30.70.100">
    <property type="match status" value="1"/>
</dbReference>
<evidence type="ECO:0000256" key="1">
    <source>
        <dbReference type="ARBA" id="ARBA00004651"/>
    </source>
</evidence>
<reference evidence="13" key="1">
    <citation type="journal article" date="2019" name="Int. J. Syst. Evol. Microbiol.">
        <title>The Global Catalogue of Microorganisms (GCM) 10K type strain sequencing project: providing services to taxonomists for standard genome sequencing and annotation.</title>
        <authorList>
            <consortium name="The Broad Institute Genomics Platform"/>
            <consortium name="The Broad Institute Genome Sequencing Center for Infectious Disease"/>
            <person name="Wu L."/>
            <person name="Ma J."/>
        </authorList>
    </citation>
    <scope>NUCLEOTIDE SEQUENCE [LARGE SCALE GENOMIC DNA]</scope>
    <source>
        <strain evidence="13">CGMCC 1.15297</strain>
    </source>
</reference>
<sequence length="366" mass="39382">MTTPTATATAPETAADSGAQPLAPVFDRLEEAANATPEPVDTATGAVTATEGIREVAAQNETAGTVVEAIDAVALTLGDHRISLLDVLVVIGIIGGVLLFAWGFGKVVRRGIRKFSGFDATQQLLAEKLVTIVVWAVAFLIGIDLLGIDLTALAVFSGAFGLAIGFGLQKTFGNLIAGIILLMDRSIKPGDVIAVTDQAGKESFGQIRKIGIRAVSVTTRDQREYLIPNENLMINQVENWSYSSKNVRMQVPVGVSYGCDIGVAEKLMLQAAKDCPRVLDIPPPTVWLDGYGDSSVNFVIQCWIKDPEDGVGNVRSQVLKNLWWLLKENDIEIPFPQRDLNLRGNEQFDQLIAAVAQRIDTTGKEP</sequence>
<evidence type="ECO:0000313" key="13">
    <source>
        <dbReference type="Proteomes" id="UP000603317"/>
    </source>
</evidence>
<evidence type="ECO:0000259" key="9">
    <source>
        <dbReference type="Pfam" id="PF00924"/>
    </source>
</evidence>
<evidence type="ECO:0000259" key="10">
    <source>
        <dbReference type="Pfam" id="PF21082"/>
    </source>
</evidence>
<dbReference type="InterPro" id="IPR010920">
    <property type="entry name" value="LSM_dom_sf"/>
</dbReference>
<feature type="compositionally biased region" description="Low complexity" evidence="7">
    <location>
        <begin position="1"/>
        <end position="15"/>
    </location>
</feature>
<evidence type="ECO:0000256" key="6">
    <source>
        <dbReference type="ARBA" id="ARBA00023136"/>
    </source>
</evidence>
<comment type="subcellular location">
    <subcellularLocation>
        <location evidence="1">Cell membrane</location>
        <topology evidence="1">Multi-pass membrane protein</topology>
    </subcellularLocation>
</comment>
<dbReference type="SUPFAM" id="SSF82689">
    <property type="entry name" value="Mechanosensitive channel protein MscS (YggB), C-terminal domain"/>
    <property type="match status" value="1"/>
</dbReference>
<dbReference type="Pfam" id="PF21088">
    <property type="entry name" value="MS_channel_1st"/>
    <property type="match status" value="1"/>
</dbReference>
<feature type="transmembrane region" description="Helical" evidence="8">
    <location>
        <begin position="154"/>
        <end position="182"/>
    </location>
</feature>
<evidence type="ECO:0000259" key="11">
    <source>
        <dbReference type="Pfam" id="PF21088"/>
    </source>
</evidence>
<dbReference type="Gene3D" id="2.30.30.60">
    <property type="match status" value="1"/>
</dbReference>
<dbReference type="InterPro" id="IPR052702">
    <property type="entry name" value="MscS-like_channel"/>
</dbReference>
<dbReference type="Gene3D" id="1.10.287.1260">
    <property type="match status" value="1"/>
</dbReference>
<keyword evidence="6 8" id="KW-0472">Membrane</keyword>
<proteinExistence type="inferred from homology"/>
<keyword evidence="3" id="KW-1003">Cell membrane</keyword>
<dbReference type="RefSeq" id="WP_188642363.1">
    <property type="nucleotide sequence ID" value="NZ_BMID01000001.1"/>
</dbReference>
<feature type="domain" description="Mechanosensitive ion channel transmembrane helices 2/3" evidence="11">
    <location>
        <begin position="128"/>
        <end position="169"/>
    </location>
</feature>
<dbReference type="Proteomes" id="UP000603317">
    <property type="component" value="Unassembled WGS sequence"/>
</dbReference>
<protein>
    <recommendedName>
        <fullName evidence="14">Mechanosensitive ion channel protein</fullName>
    </recommendedName>
</protein>
<dbReference type="SUPFAM" id="SSF82861">
    <property type="entry name" value="Mechanosensitive channel protein MscS (YggB), transmembrane region"/>
    <property type="match status" value="1"/>
</dbReference>
<keyword evidence="5 8" id="KW-1133">Transmembrane helix</keyword>
<organism evidence="12 13">
    <name type="scientific">Blastomonas marina</name>
    <dbReference type="NCBI Taxonomy" id="1867408"/>
    <lineage>
        <taxon>Bacteria</taxon>
        <taxon>Pseudomonadati</taxon>
        <taxon>Pseudomonadota</taxon>
        <taxon>Alphaproteobacteria</taxon>
        <taxon>Sphingomonadales</taxon>
        <taxon>Sphingomonadaceae</taxon>
        <taxon>Blastomonas</taxon>
    </lineage>
</organism>
<dbReference type="EMBL" id="BMID01000001">
    <property type="protein sequence ID" value="GGA08132.1"/>
    <property type="molecule type" value="Genomic_DNA"/>
</dbReference>
<comment type="caution">
    <text evidence="12">The sequence shown here is derived from an EMBL/GenBank/DDBJ whole genome shotgun (WGS) entry which is preliminary data.</text>
</comment>
<evidence type="ECO:0000256" key="5">
    <source>
        <dbReference type="ARBA" id="ARBA00022989"/>
    </source>
</evidence>
<feature type="transmembrane region" description="Helical" evidence="8">
    <location>
        <begin position="87"/>
        <end position="108"/>
    </location>
</feature>
<dbReference type="PANTHER" id="PTHR30347:SF1">
    <property type="entry name" value="MECHANOSENSITIVE CHANNEL MSCK"/>
    <property type="match status" value="1"/>
</dbReference>
<dbReference type="InterPro" id="IPR049278">
    <property type="entry name" value="MS_channel_C"/>
</dbReference>
<accession>A0ABQ1FEG4</accession>
<feature type="domain" description="Mechanosensitive ion channel MscS" evidence="9">
    <location>
        <begin position="171"/>
        <end position="241"/>
    </location>
</feature>
<name>A0ABQ1FEG4_9SPHN</name>
<feature type="region of interest" description="Disordered" evidence="7">
    <location>
        <begin position="1"/>
        <end position="20"/>
    </location>
</feature>
<keyword evidence="4 8" id="KW-0812">Transmembrane</keyword>
<comment type="similarity">
    <text evidence="2">Belongs to the MscS (TC 1.A.23) family.</text>
</comment>
<dbReference type="Pfam" id="PF00924">
    <property type="entry name" value="MS_channel_2nd"/>
    <property type="match status" value="1"/>
</dbReference>
<evidence type="ECO:0000313" key="12">
    <source>
        <dbReference type="EMBL" id="GGA08132.1"/>
    </source>
</evidence>
<dbReference type="Pfam" id="PF21082">
    <property type="entry name" value="MS_channel_3rd"/>
    <property type="match status" value="1"/>
</dbReference>
<dbReference type="PANTHER" id="PTHR30347">
    <property type="entry name" value="POTASSIUM CHANNEL RELATED"/>
    <property type="match status" value="1"/>
</dbReference>
<evidence type="ECO:0008006" key="14">
    <source>
        <dbReference type="Google" id="ProtNLM"/>
    </source>
</evidence>
<evidence type="ECO:0000256" key="7">
    <source>
        <dbReference type="SAM" id="MobiDB-lite"/>
    </source>
</evidence>
<evidence type="ECO:0000256" key="4">
    <source>
        <dbReference type="ARBA" id="ARBA00022692"/>
    </source>
</evidence>
<dbReference type="InterPro" id="IPR006685">
    <property type="entry name" value="MscS_channel_2nd"/>
</dbReference>
<dbReference type="InterPro" id="IPR023408">
    <property type="entry name" value="MscS_beta-dom_sf"/>
</dbReference>
<dbReference type="InterPro" id="IPR011014">
    <property type="entry name" value="MscS_channel_TM-2"/>
</dbReference>
<keyword evidence="13" id="KW-1185">Reference proteome</keyword>
<dbReference type="InterPro" id="IPR011066">
    <property type="entry name" value="MscS_channel_C_sf"/>
</dbReference>
<evidence type="ECO:0000256" key="2">
    <source>
        <dbReference type="ARBA" id="ARBA00008017"/>
    </source>
</evidence>
<evidence type="ECO:0000256" key="3">
    <source>
        <dbReference type="ARBA" id="ARBA00022475"/>
    </source>
</evidence>
<dbReference type="InterPro" id="IPR049142">
    <property type="entry name" value="MS_channel_1st"/>
</dbReference>
<gene>
    <name evidence="12" type="ORF">GCM10010923_17850</name>
</gene>
<dbReference type="SUPFAM" id="SSF50182">
    <property type="entry name" value="Sm-like ribonucleoproteins"/>
    <property type="match status" value="1"/>
</dbReference>
<feature type="transmembrane region" description="Helical" evidence="8">
    <location>
        <begin position="129"/>
        <end position="148"/>
    </location>
</feature>